<feature type="region of interest" description="Disordered" evidence="1">
    <location>
        <begin position="180"/>
        <end position="245"/>
    </location>
</feature>
<feature type="compositionally biased region" description="Basic and acidic residues" evidence="1">
    <location>
        <begin position="188"/>
        <end position="198"/>
    </location>
</feature>
<name>A0A4R2M4K4_RUBGE</name>
<accession>A0A4R2M4K4</accession>
<evidence type="ECO:0000313" key="4">
    <source>
        <dbReference type="Proteomes" id="UP000295106"/>
    </source>
</evidence>
<evidence type="ECO:0000259" key="2">
    <source>
        <dbReference type="Pfam" id="PF09860"/>
    </source>
</evidence>
<organism evidence="3 4">
    <name type="scientific">Rubrivivax gelatinosus</name>
    <name type="common">Rhodocyclus gelatinosus</name>
    <name type="synonym">Rhodopseudomonas gelatinosa</name>
    <dbReference type="NCBI Taxonomy" id="28068"/>
    <lineage>
        <taxon>Bacteria</taxon>
        <taxon>Pseudomonadati</taxon>
        <taxon>Pseudomonadota</taxon>
        <taxon>Betaproteobacteria</taxon>
        <taxon>Burkholderiales</taxon>
        <taxon>Sphaerotilaceae</taxon>
        <taxon>Rubrivivax</taxon>
    </lineage>
</organism>
<sequence>MSREALPLVAPDLSAFARSLGQALKTRPAAEPPGHVELLNLIARAAGHRNVQALRAATVMPLPAAPLAAEDRPVLPLTANARKALMQFDSRGRLVRWPHKFSVQRLAMWVLWTLFDGRRRYTEREVNAILMAANAFGDHVTLRRELINHRLLARKSDCSEYWKLPARPDAEAQALVAAWRASRPRPSPRRELAVEERPRPHRGVGVQPGAIQPRRVAADRGGEQAPAQATAHQEGVVGDAGQPLD</sequence>
<dbReference type="AlphaFoldDB" id="A0A4R2M4K4"/>
<evidence type="ECO:0000256" key="1">
    <source>
        <dbReference type="SAM" id="MobiDB-lite"/>
    </source>
</evidence>
<dbReference type="RefSeq" id="WP_242478450.1">
    <property type="nucleotide sequence ID" value="NZ_CP181386.1"/>
</dbReference>
<dbReference type="EMBL" id="SLXD01000007">
    <property type="protein sequence ID" value="TCP02119.1"/>
    <property type="molecule type" value="Genomic_DNA"/>
</dbReference>
<dbReference type="InterPro" id="IPR018656">
    <property type="entry name" value="DUF2087"/>
</dbReference>
<feature type="domain" description="DUF2087" evidence="2">
    <location>
        <begin position="93"/>
        <end position="162"/>
    </location>
</feature>
<dbReference type="Pfam" id="PF09860">
    <property type="entry name" value="DUF2087"/>
    <property type="match status" value="1"/>
</dbReference>
<comment type="caution">
    <text evidence="3">The sequence shown here is derived from an EMBL/GenBank/DDBJ whole genome shotgun (WGS) entry which is preliminary data.</text>
</comment>
<dbReference type="Proteomes" id="UP000295106">
    <property type="component" value="Unassembled WGS sequence"/>
</dbReference>
<proteinExistence type="predicted"/>
<evidence type="ECO:0000313" key="3">
    <source>
        <dbReference type="EMBL" id="TCP02119.1"/>
    </source>
</evidence>
<dbReference type="GeneID" id="99686268"/>
<protein>
    <recommendedName>
        <fullName evidence="2">DUF2087 domain-containing protein</fullName>
    </recommendedName>
</protein>
<gene>
    <name evidence="3" type="ORF">EV684_107124</name>
</gene>
<reference evidence="3 4" key="1">
    <citation type="submission" date="2019-03" db="EMBL/GenBank/DDBJ databases">
        <title>Genomic Encyclopedia of Type Strains, Phase IV (KMG-IV): sequencing the most valuable type-strain genomes for metagenomic binning, comparative biology and taxonomic classification.</title>
        <authorList>
            <person name="Goeker M."/>
        </authorList>
    </citation>
    <scope>NUCLEOTIDE SEQUENCE [LARGE SCALE GENOMIC DNA]</scope>
    <source>
        <strain evidence="3 4">DSM 1709</strain>
    </source>
</reference>